<feature type="transmembrane region" description="Helical" evidence="9">
    <location>
        <begin position="26"/>
        <end position="50"/>
    </location>
</feature>
<dbReference type="PANTHER" id="PTHR12174:SF23">
    <property type="entry name" value="MINOR HISTOCOMPATIBILITY ANTIGEN H13"/>
    <property type="match status" value="1"/>
</dbReference>
<dbReference type="PANTHER" id="PTHR12174">
    <property type="entry name" value="SIGNAL PEPTIDE PEPTIDASE"/>
    <property type="match status" value="1"/>
</dbReference>
<dbReference type="GO" id="GO:0006465">
    <property type="term" value="P:signal peptide processing"/>
    <property type="evidence" value="ECO:0000318"/>
    <property type="project" value="GO_Central"/>
</dbReference>
<dbReference type="SMART" id="SM00730">
    <property type="entry name" value="PSN"/>
    <property type="match status" value="1"/>
</dbReference>
<evidence type="ECO:0000256" key="6">
    <source>
        <dbReference type="ARBA" id="ARBA00022989"/>
    </source>
</evidence>
<feature type="transmembrane region" description="Helical" evidence="9">
    <location>
        <begin position="203"/>
        <end position="221"/>
    </location>
</feature>
<keyword evidence="4" id="KW-0378">Hydrolase</keyword>
<keyword evidence="5" id="KW-0256">Endoplasmic reticulum</keyword>
<dbReference type="Proteomes" id="UP000000768">
    <property type="component" value="Chromosome 3"/>
</dbReference>
<gene>
    <name evidence="10" type="ORF">SORBI_3003G207500</name>
</gene>
<sequence>MQDTTSKEHAMLLSVFLPFKFLSKDLIIVAITAYFIRGIVALSATVLPSIKRFLTKQWNYKEVVRQTPLIHTVSVDFIKSWIVASIPGIFLCLWYVANKHCLANNVLGISSRIQGINMLSVGSFRAGGILLLLFPAADAAWSSSITPTLGDTVIPGIFVALALCIALPKCSKNRFFNCALLRYTVGLTVAIIIMNWFQAAQPALLYVVPGVIGLVVIRWLWNGEVKQDGTNQLMDKVWNWSNMYGTRLKKFDGWVLHHTTNEDSNSGEHDAVARPEDHEGGSEDAHGGEEDASAPLEDHGYNGEEDAAASLEDDDGDQDDRAAASEDSDDTLCHLAIARCRCWPFVQTSLFVLSTGTTVK</sequence>
<reference evidence="11" key="3">
    <citation type="journal article" date="2018" name="Plant J.">
        <title>The Sorghum bicolor reference genome: improved assembly, gene annotations, a transcriptome atlas, and signatures of genome organization.</title>
        <authorList>
            <person name="McCormick R.F."/>
            <person name="Truong S.K."/>
            <person name="Sreedasyam A."/>
            <person name="Jenkins J."/>
            <person name="Shu S."/>
            <person name="Sims D."/>
            <person name="Kennedy M."/>
            <person name="Amirebrahimi M."/>
            <person name="Weers B.D."/>
            <person name="McKinley B."/>
            <person name="Mattison A."/>
            <person name="Morishige D.T."/>
            <person name="Grimwood J."/>
            <person name="Schmutz J."/>
            <person name="Mullet J.E."/>
        </authorList>
    </citation>
    <scope>NUCLEOTIDE SEQUENCE [LARGE SCALE GENOMIC DNA]</scope>
    <source>
        <strain evidence="11">cv. BTx623</strain>
    </source>
</reference>
<dbReference type="GO" id="GO:0042500">
    <property type="term" value="F:aspartic endopeptidase activity, intramembrane cleaving"/>
    <property type="evidence" value="ECO:0000318"/>
    <property type="project" value="GO_Central"/>
</dbReference>
<dbReference type="InParanoid" id="A0A1W0VYD0"/>
<keyword evidence="11" id="KW-1185">Reference proteome</keyword>
<organism evidence="10 11">
    <name type="scientific">Sorghum bicolor</name>
    <name type="common">Sorghum</name>
    <name type="synonym">Sorghum vulgare</name>
    <dbReference type="NCBI Taxonomy" id="4558"/>
    <lineage>
        <taxon>Eukaryota</taxon>
        <taxon>Viridiplantae</taxon>
        <taxon>Streptophyta</taxon>
        <taxon>Embryophyta</taxon>
        <taxon>Tracheophyta</taxon>
        <taxon>Spermatophyta</taxon>
        <taxon>Magnoliopsida</taxon>
        <taxon>Liliopsida</taxon>
        <taxon>Poales</taxon>
        <taxon>Poaceae</taxon>
        <taxon>PACMAD clade</taxon>
        <taxon>Panicoideae</taxon>
        <taxon>Andropogonodae</taxon>
        <taxon>Andropogoneae</taxon>
        <taxon>Sorghinae</taxon>
        <taxon>Sorghum</taxon>
    </lineage>
</organism>
<dbReference type="GO" id="GO:0098554">
    <property type="term" value="C:cytoplasmic side of endoplasmic reticulum membrane"/>
    <property type="evidence" value="ECO:0000318"/>
    <property type="project" value="GO_Central"/>
</dbReference>
<dbReference type="Gramene" id="OQU87114">
    <property type="protein sequence ID" value="OQU87114"/>
    <property type="gene ID" value="SORBI_3003G207500"/>
</dbReference>
<evidence type="ECO:0000313" key="11">
    <source>
        <dbReference type="Proteomes" id="UP000000768"/>
    </source>
</evidence>
<feature type="transmembrane region" description="Helical" evidence="9">
    <location>
        <begin position="149"/>
        <end position="167"/>
    </location>
</feature>
<name>A0A1W0VYD0_SORBI</name>
<keyword evidence="6 9" id="KW-1133">Transmembrane helix</keyword>
<evidence type="ECO:0000256" key="3">
    <source>
        <dbReference type="ARBA" id="ARBA00022692"/>
    </source>
</evidence>
<feature type="transmembrane region" description="Helical" evidence="9">
    <location>
        <begin position="118"/>
        <end position="137"/>
    </location>
</feature>
<feature type="transmembrane region" description="Helical" evidence="9">
    <location>
        <begin position="179"/>
        <end position="197"/>
    </location>
</feature>
<feature type="region of interest" description="Disordered" evidence="8">
    <location>
        <begin position="261"/>
        <end position="328"/>
    </location>
</feature>
<feature type="transmembrane region" description="Helical" evidence="9">
    <location>
        <begin position="78"/>
        <end position="97"/>
    </location>
</feature>
<evidence type="ECO:0000256" key="9">
    <source>
        <dbReference type="SAM" id="Phobius"/>
    </source>
</evidence>
<comment type="similarity">
    <text evidence="2">Belongs to the peptidase A22B family.</text>
</comment>
<evidence type="ECO:0000256" key="7">
    <source>
        <dbReference type="ARBA" id="ARBA00023136"/>
    </source>
</evidence>
<dbReference type="AlphaFoldDB" id="A0A1W0VYD0"/>
<evidence type="ECO:0000256" key="1">
    <source>
        <dbReference type="ARBA" id="ARBA00004477"/>
    </source>
</evidence>
<dbReference type="GO" id="GO:0033619">
    <property type="term" value="P:membrane protein proteolysis"/>
    <property type="evidence" value="ECO:0000318"/>
    <property type="project" value="GO_Central"/>
</dbReference>
<feature type="compositionally biased region" description="Acidic residues" evidence="8">
    <location>
        <begin position="303"/>
        <end position="318"/>
    </location>
</feature>
<proteinExistence type="inferred from homology"/>
<protein>
    <submittedName>
        <fullName evidence="10">Uncharacterized protein</fullName>
    </submittedName>
</protein>
<dbReference type="GO" id="GO:0098553">
    <property type="term" value="C:lumenal side of endoplasmic reticulum membrane"/>
    <property type="evidence" value="ECO:0000318"/>
    <property type="project" value="GO_Central"/>
</dbReference>
<dbReference type="EMBL" id="CM000762">
    <property type="protein sequence ID" value="OQU87115.1"/>
    <property type="molecule type" value="Genomic_DNA"/>
</dbReference>
<dbReference type="InterPro" id="IPR006639">
    <property type="entry name" value="Preselin/SPP"/>
</dbReference>
<dbReference type="eggNOG" id="KOG2443">
    <property type="taxonomic scope" value="Eukaryota"/>
</dbReference>
<dbReference type="Pfam" id="PF04258">
    <property type="entry name" value="Peptidase_A22B"/>
    <property type="match status" value="2"/>
</dbReference>
<reference evidence="10" key="2">
    <citation type="submission" date="2017-02" db="EMBL/GenBank/DDBJ databases">
        <title>WGS assembly of Sorghum bicolor.</title>
        <authorList>
            <person name="Paterson A."/>
            <person name="Mullet J."/>
            <person name="Bowers J."/>
            <person name="Bruggmann R."/>
            <person name="Dubchak I."/>
            <person name="Grimwood J."/>
            <person name="Gundlach H."/>
            <person name="Haberer G."/>
            <person name="Hellsten U."/>
            <person name="Mitros T."/>
            <person name="Poliakov A."/>
            <person name="Schmutz J."/>
            <person name="Spannagl M."/>
            <person name="Tang H."/>
            <person name="Wang X."/>
            <person name="Wicker T."/>
            <person name="Bharti A."/>
            <person name="Chapman J."/>
            <person name="Feltus F."/>
            <person name="Gowik U."/>
            <person name="Grigoriev I."/>
            <person name="Lyons E."/>
            <person name="Maher C."/>
            <person name="Martis M."/>
            <person name="Narechania A."/>
            <person name="Otillar R."/>
            <person name="Penning B."/>
            <person name="Salamov A."/>
            <person name="Wang Y."/>
            <person name="Zhang L."/>
            <person name="Carpita N."/>
            <person name="Freeling M."/>
            <person name="Gingle A."/>
            <person name="Hash C."/>
            <person name="Keller B."/>
            <person name="Klein P."/>
            <person name="Kresovich S."/>
            <person name="Mccann M."/>
            <person name="Ming R."/>
            <person name="Peterson D."/>
            <person name="Rahman M."/>
            <person name="Ware D."/>
            <person name="Westhoff P."/>
            <person name="Mayer K."/>
            <person name="Messing J."/>
            <person name="Sims D."/>
            <person name="Jenkins J."/>
            <person name="Shu S."/>
            <person name="Rokhsar D."/>
        </authorList>
    </citation>
    <scope>NUCLEOTIDE SEQUENCE</scope>
</reference>
<evidence type="ECO:0000256" key="5">
    <source>
        <dbReference type="ARBA" id="ARBA00022824"/>
    </source>
</evidence>
<reference evidence="10 11" key="1">
    <citation type="journal article" date="2009" name="Nature">
        <title>The Sorghum bicolor genome and the diversification of grasses.</title>
        <authorList>
            <person name="Paterson A.H."/>
            <person name="Bowers J.E."/>
            <person name="Bruggmann R."/>
            <person name="Dubchak I."/>
            <person name="Grimwood J."/>
            <person name="Gundlach H."/>
            <person name="Haberer G."/>
            <person name="Hellsten U."/>
            <person name="Mitros T."/>
            <person name="Poliakov A."/>
            <person name="Schmutz J."/>
            <person name="Spannagl M."/>
            <person name="Tang H."/>
            <person name="Wang X."/>
            <person name="Wicker T."/>
            <person name="Bharti A.K."/>
            <person name="Chapman J."/>
            <person name="Feltus F.A."/>
            <person name="Gowik U."/>
            <person name="Grigoriev I.V."/>
            <person name="Lyons E."/>
            <person name="Maher C.A."/>
            <person name="Martis M."/>
            <person name="Narechania A."/>
            <person name="Otillar R.P."/>
            <person name="Penning B.W."/>
            <person name="Salamov A.A."/>
            <person name="Wang Y."/>
            <person name="Zhang L."/>
            <person name="Carpita N.C."/>
            <person name="Freeling M."/>
            <person name="Gingle A.R."/>
            <person name="Hash C.T."/>
            <person name="Keller B."/>
            <person name="Klein P."/>
            <person name="Kresovich S."/>
            <person name="McCann M.C."/>
            <person name="Ming R."/>
            <person name="Peterson D.G."/>
            <person name="Mehboob-ur-Rahman"/>
            <person name="Ware D."/>
            <person name="Westhoff P."/>
            <person name="Mayer K.F."/>
            <person name="Messing J."/>
            <person name="Rokhsar D.S."/>
        </authorList>
    </citation>
    <scope>NUCLEOTIDE SEQUENCE [LARGE SCALE GENOMIC DNA]</scope>
    <source>
        <strain evidence="11">cv. BTx623</strain>
    </source>
</reference>
<dbReference type="Gramene" id="OQU87115">
    <property type="protein sequence ID" value="OQU87115"/>
    <property type="gene ID" value="SORBI_3003G207500"/>
</dbReference>
<keyword evidence="7 9" id="KW-0472">Membrane</keyword>
<evidence type="ECO:0000256" key="8">
    <source>
        <dbReference type="SAM" id="MobiDB-lite"/>
    </source>
</evidence>
<feature type="compositionally biased region" description="Basic and acidic residues" evidence="8">
    <location>
        <begin position="266"/>
        <end position="289"/>
    </location>
</feature>
<evidence type="ECO:0000256" key="2">
    <source>
        <dbReference type="ARBA" id="ARBA00006859"/>
    </source>
</evidence>
<dbReference type="EMBL" id="CM000762">
    <property type="protein sequence ID" value="OQU87114.1"/>
    <property type="molecule type" value="Genomic_DNA"/>
</dbReference>
<evidence type="ECO:0000313" key="10">
    <source>
        <dbReference type="EMBL" id="OQU87115.1"/>
    </source>
</evidence>
<evidence type="ECO:0000256" key="4">
    <source>
        <dbReference type="ARBA" id="ARBA00022801"/>
    </source>
</evidence>
<comment type="subcellular location">
    <subcellularLocation>
        <location evidence="1">Endoplasmic reticulum membrane</location>
        <topology evidence="1">Multi-pass membrane protein</topology>
    </subcellularLocation>
</comment>
<keyword evidence="3 9" id="KW-0812">Transmembrane</keyword>
<dbReference type="ExpressionAtlas" id="A0A1W0VYD0">
    <property type="expression patterns" value="baseline and differential"/>
</dbReference>
<dbReference type="InterPro" id="IPR007369">
    <property type="entry name" value="Peptidase_A22B_SPP"/>
</dbReference>
<accession>A0A1W0VYD0</accession>